<gene>
    <name evidence="1" type="ORF">LEP1GSC194_0764</name>
</gene>
<dbReference type="PATRIC" id="fig|1218565.3.peg.2380"/>
<dbReference type="AlphaFoldDB" id="M6CRQ8"/>
<comment type="caution">
    <text evidence="1">The sequence shown here is derived from an EMBL/GenBank/DDBJ whole genome shotgun (WGS) entry which is preliminary data.</text>
</comment>
<dbReference type="NCBIfam" id="NF047524">
    <property type="entry name" value="LIC_10461_domain"/>
    <property type="match status" value="1"/>
</dbReference>
<evidence type="ECO:0000313" key="1">
    <source>
        <dbReference type="EMBL" id="EMJ94627.1"/>
    </source>
</evidence>
<organism evidence="1 2">
    <name type="scientific">Leptospira alstonii serovar Sichuan str. 79601</name>
    <dbReference type="NCBI Taxonomy" id="1218565"/>
    <lineage>
        <taxon>Bacteria</taxon>
        <taxon>Pseudomonadati</taxon>
        <taxon>Spirochaetota</taxon>
        <taxon>Spirochaetia</taxon>
        <taxon>Leptospirales</taxon>
        <taxon>Leptospiraceae</taxon>
        <taxon>Leptospira</taxon>
    </lineage>
</organism>
<accession>M6CRQ8</accession>
<dbReference type="RefSeq" id="WP_017808732.1">
    <property type="nucleotide sequence ID" value="NZ_ANIK01000047.1"/>
</dbReference>
<sequence length="113" mass="12858">MKFFKIVFLVFITSTTTVCYNTTLQIHNTSSSISAESEPNQTFKQGGYLFGLIDAFETPKIQCAEGEPEILIRRNFWDNVIHWTIGGIYTRRTVQVFCKKENVDVDQESLGPG</sequence>
<name>M6CRQ8_9LEPT</name>
<protein>
    <submittedName>
        <fullName evidence="1">Uncharacterized protein</fullName>
    </submittedName>
</protein>
<dbReference type="NCBIfam" id="NF047453">
    <property type="entry name" value="PerABupregLA3781"/>
    <property type="match status" value="1"/>
</dbReference>
<proteinExistence type="predicted"/>
<evidence type="ECO:0000313" key="2">
    <source>
        <dbReference type="Proteomes" id="UP000011988"/>
    </source>
</evidence>
<reference evidence="1 2" key="1">
    <citation type="submission" date="2013-01" db="EMBL/GenBank/DDBJ databases">
        <authorList>
            <person name="Harkins D.M."/>
            <person name="Durkin A.S."/>
            <person name="Brinkac L.M."/>
            <person name="Haft D.H."/>
            <person name="Selengut J.D."/>
            <person name="Sanka R."/>
            <person name="DePew J."/>
            <person name="Purushe J."/>
            <person name="Galloway R.L."/>
            <person name="Vinetz J.M."/>
            <person name="Sutton G.G."/>
            <person name="Nierman W.C."/>
            <person name="Fouts D.E."/>
        </authorList>
    </citation>
    <scope>NUCLEOTIDE SEQUENCE [LARGE SCALE GENOMIC DNA]</scope>
    <source>
        <strain evidence="1 2">79601</strain>
    </source>
</reference>
<dbReference type="EMBL" id="ANIK01000047">
    <property type="protein sequence ID" value="EMJ94627.1"/>
    <property type="molecule type" value="Genomic_DNA"/>
</dbReference>
<dbReference type="Proteomes" id="UP000011988">
    <property type="component" value="Unassembled WGS sequence"/>
</dbReference>
<dbReference type="OrthoDB" id="333421at2"/>